<organism evidence="1 2">
    <name type="scientific">Lipomyces kononenkoae</name>
    <name type="common">Yeast</name>
    <dbReference type="NCBI Taxonomy" id="34357"/>
    <lineage>
        <taxon>Eukaryota</taxon>
        <taxon>Fungi</taxon>
        <taxon>Dikarya</taxon>
        <taxon>Ascomycota</taxon>
        <taxon>Saccharomycotina</taxon>
        <taxon>Lipomycetes</taxon>
        <taxon>Lipomycetales</taxon>
        <taxon>Lipomycetaceae</taxon>
        <taxon>Lipomyces</taxon>
    </lineage>
</organism>
<dbReference type="Proteomes" id="UP001433508">
    <property type="component" value="Unassembled WGS sequence"/>
</dbReference>
<protein>
    <submittedName>
        <fullName evidence="1">OPT oligopeptide transporter protein-domain-containing protein</fullName>
    </submittedName>
</protein>
<proteinExistence type="predicted"/>
<evidence type="ECO:0000313" key="2">
    <source>
        <dbReference type="Proteomes" id="UP001433508"/>
    </source>
</evidence>
<name>A0ACC3SZW6_LIPKO</name>
<comment type="caution">
    <text evidence="1">The sequence shown here is derived from an EMBL/GenBank/DDBJ whole genome shotgun (WGS) entry which is preliminary data.</text>
</comment>
<evidence type="ECO:0000313" key="1">
    <source>
        <dbReference type="EMBL" id="KAK9237173.1"/>
    </source>
</evidence>
<gene>
    <name evidence="1" type="ORF">V1525DRAFT_174724</name>
</gene>
<reference evidence="2" key="1">
    <citation type="journal article" date="2024" name="Front. Bioeng. Biotechnol.">
        <title>Genome-scale model development and genomic sequencing of the oleaginous clade Lipomyces.</title>
        <authorList>
            <person name="Czajka J.J."/>
            <person name="Han Y."/>
            <person name="Kim J."/>
            <person name="Mondo S.J."/>
            <person name="Hofstad B.A."/>
            <person name="Robles A."/>
            <person name="Haridas S."/>
            <person name="Riley R."/>
            <person name="LaButti K."/>
            <person name="Pangilinan J."/>
            <person name="Andreopoulos W."/>
            <person name="Lipzen A."/>
            <person name="Yan J."/>
            <person name="Wang M."/>
            <person name="Ng V."/>
            <person name="Grigoriev I.V."/>
            <person name="Spatafora J.W."/>
            <person name="Magnuson J.K."/>
            <person name="Baker S.E."/>
            <person name="Pomraning K.R."/>
        </authorList>
    </citation>
    <scope>NUCLEOTIDE SEQUENCE [LARGE SCALE GENOMIC DNA]</scope>
    <source>
        <strain evidence="2">CBS 7786</strain>
    </source>
</reference>
<sequence>MKALTILNKAIEYHADDFNFPESTMDKIKLLVQGQEAYGQDANTYTFDLKVEASLIGHYSPYPEVRSVTDPYDEDVPVETIRVYFLAIIWTIIGAGVRQFFSPRQPSISLGSTVIQLFLYPCGRLLELLPDWGFTFRGKRHSINPGPWTFKEQMLTTIMVNVAVGGAYVALYNIMVQKLPMYYGNTWATPGYQFLLIFSTQFLGFGFAGVLRRWVIYPVKALWPTILPSIALSRALLKPEKREHIHGWTISRYWFFLICCTASFLYFWFPNYLFQALSTFNWMTWIAPKNFNLALITGSVLGLGLNPWPTFDWNMAASLTSPLVTPFYSLVNQYIGTFISAFIILGVYKSNYKYTAYLPLNTNALRTNTNKAYAVTEILTNGLLDEKKYQQYSPPFYSAGDLMVYGSTFAFYPASILWTFINEGRTIMINMKQFVSDLKNRQRSNYDRFDDPFSRMMRKHKEVPDWWFLIVLVISFVLGVVCLTVYPTHTPVWALVIIILINFVFLIPIAIIQSVTGYGFGLNVLCELISGYMFPGNGSALMILKAYGYNIDGRAESYISDQKIAHYSGIPPRAVFRGQILTSLIQCIVAIGVVNWQIANIPDLCSPQNTQKFTCPGPQTYYSASISWGVIGPRRMFNGLYPILQWCFLIGACVIIPFWFAKKYFPKYFRSVNPVLIIGGMSNWAPYNLSYLTGSLYLSIFFMFFIRRRYLAWWEKYNYVLSSAMDAGVAFSAIIIFFAVDYQAKRLGWWGNTVSRAGIDGGVGQQVQLPVPEVGYFGPKPGEYP</sequence>
<dbReference type="EMBL" id="MU971373">
    <property type="protein sequence ID" value="KAK9237173.1"/>
    <property type="molecule type" value="Genomic_DNA"/>
</dbReference>
<accession>A0ACC3SZW6</accession>
<keyword evidence="2" id="KW-1185">Reference proteome</keyword>